<name>A0ABR4DBR5_9PEZI</name>
<dbReference type="GeneID" id="98126246"/>
<dbReference type="Pfam" id="PF12256">
    <property type="entry name" value="TcdB_toxin_midN"/>
    <property type="match status" value="1"/>
</dbReference>
<evidence type="ECO:0000313" key="6">
    <source>
        <dbReference type="EMBL" id="KAL2267768.1"/>
    </source>
</evidence>
<dbReference type="EMBL" id="JAZGUE010000004">
    <property type="protein sequence ID" value="KAL2267768.1"/>
    <property type="molecule type" value="Genomic_DNA"/>
</dbReference>
<feature type="compositionally biased region" description="Polar residues" evidence="4">
    <location>
        <begin position="316"/>
        <end position="326"/>
    </location>
</feature>
<evidence type="ECO:0000256" key="4">
    <source>
        <dbReference type="SAM" id="MobiDB-lite"/>
    </source>
</evidence>
<evidence type="ECO:0000259" key="5">
    <source>
        <dbReference type="Pfam" id="PF12256"/>
    </source>
</evidence>
<keyword evidence="3" id="KW-0843">Virulence</keyword>
<keyword evidence="7" id="KW-1185">Reference proteome</keyword>
<dbReference type="Proteomes" id="UP001600064">
    <property type="component" value="Unassembled WGS sequence"/>
</dbReference>
<comment type="caution">
    <text evidence="6">The sequence shown here is derived from an EMBL/GenBank/DDBJ whole genome shotgun (WGS) entry which is preliminary data.</text>
</comment>
<evidence type="ECO:0000256" key="1">
    <source>
        <dbReference type="ARBA" id="ARBA00004613"/>
    </source>
</evidence>
<proteinExistence type="predicted"/>
<dbReference type="RefSeq" id="XP_070866495.1">
    <property type="nucleotide sequence ID" value="XM_071011602.1"/>
</dbReference>
<keyword evidence="2" id="KW-0964">Secreted</keyword>
<protein>
    <recommendedName>
        <fullName evidence="5">Insecticide toxin TcdB middle/N-terminal domain-containing protein</fullName>
    </recommendedName>
</protein>
<organism evidence="6 7">
    <name type="scientific">Remersonia thermophila</name>
    <dbReference type="NCBI Taxonomy" id="72144"/>
    <lineage>
        <taxon>Eukaryota</taxon>
        <taxon>Fungi</taxon>
        <taxon>Dikarya</taxon>
        <taxon>Ascomycota</taxon>
        <taxon>Pezizomycotina</taxon>
        <taxon>Sordariomycetes</taxon>
        <taxon>Sordariomycetidae</taxon>
        <taxon>Sordariales</taxon>
        <taxon>Sordariales incertae sedis</taxon>
        <taxon>Remersonia</taxon>
    </lineage>
</organism>
<evidence type="ECO:0000256" key="2">
    <source>
        <dbReference type="ARBA" id="ARBA00022525"/>
    </source>
</evidence>
<feature type="region of interest" description="Disordered" evidence="4">
    <location>
        <begin position="304"/>
        <end position="326"/>
    </location>
</feature>
<comment type="subcellular location">
    <subcellularLocation>
        <location evidence="1">Secreted</location>
    </subcellularLocation>
</comment>
<accession>A0ABR4DBR5</accession>
<dbReference type="InterPro" id="IPR003284">
    <property type="entry name" value="Sal_SpvB"/>
</dbReference>
<dbReference type="InterPro" id="IPR022045">
    <property type="entry name" value="TcdB_toxin_mid/N"/>
</dbReference>
<dbReference type="Pfam" id="PF03534">
    <property type="entry name" value="SpvB"/>
    <property type="match status" value="2"/>
</dbReference>
<evidence type="ECO:0000313" key="7">
    <source>
        <dbReference type="Proteomes" id="UP001600064"/>
    </source>
</evidence>
<feature type="domain" description="Insecticide toxin TcdB middle/N-terminal" evidence="5">
    <location>
        <begin position="228"/>
        <end position="298"/>
    </location>
</feature>
<reference evidence="6 7" key="1">
    <citation type="journal article" date="2024" name="Commun. Biol.">
        <title>Comparative genomic analysis of thermophilic fungi reveals convergent evolutionary adaptations and gene losses.</title>
        <authorList>
            <person name="Steindorff A.S."/>
            <person name="Aguilar-Pontes M.V."/>
            <person name="Robinson A.J."/>
            <person name="Andreopoulos B."/>
            <person name="LaButti K."/>
            <person name="Kuo A."/>
            <person name="Mondo S."/>
            <person name="Riley R."/>
            <person name="Otillar R."/>
            <person name="Haridas S."/>
            <person name="Lipzen A."/>
            <person name="Grimwood J."/>
            <person name="Schmutz J."/>
            <person name="Clum A."/>
            <person name="Reid I.D."/>
            <person name="Moisan M.C."/>
            <person name="Butler G."/>
            <person name="Nguyen T.T.M."/>
            <person name="Dewar K."/>
            <person name="Conant G."/>
            <person name="Drula E."/>
            <person name="Henrissat B."/>
            <person name="Hansel C."/>
            <person name="Singer S."/>
            <person name="Hutchinson M.I."/>
            <person name="de Vries R.P."/>
            <person name="Natvig D.O."/>
            <person name="Powell A.J."/>
            <person name="Tsang A."/>
            <person name="Grigoriev I.V."/>
        </authorList>
    </citation>
    <scope>NUCLEOTIDE SEQUENCE [LARGE SCALE GENOMIC DNA]</scope>
    <source>
        <strain evidence="6 7">ATCC 22073</strain>
    </source>
</reference>
<gene>
    <name evidence="6" type="ORF">VTJ83DRAFT_5045</name>
</gene>
<sequence>MVCRLVREEVSSPEGLVFRVVVYQPGVDSGAMRVERWTRQGSGDGDGDDVHWRDVSADNATSIYGRDDSSLIADGSGVKRRIAVWRLSQSPRTAPGSAMTESCFPPGSATEPWRLGVAKYASTAYCTGIVHPAAIWTSGKLQERRGWDRMIGLKPWPVRQDAFSQSNLGFEVQTWRLCYRFLMIHHFPQETSWAEDGPGGGLEHAPRSMEAGALRHKNEPLPSWTFEYTRSHMLRRSYNGFGSSTQITSESSAEYFLRDQRAGTPWTTHPPFSVEYVSRVVRRDAIAGRESQPNYSYHLVDGTIPAPPRLDDPRASVSQTRAAARC</sequence>
<evidence type="ECO:0000256" key="3">
    <source>
        <dbReference type="ARBA" id="ARBA00023026"/>
    </source>
</evidence>